<feature type="transmembrane region" description="Helical" evidence="1">
    <location>
        <begin position="12"/>
        <end position="45"/>
    </location>
</feature>
<dbReference type="PANTHER" id="PTHR23028">
    <property type="entry name" value="ACETYLTRANSFERASE"/>
    <property type="match status" value="1"/>
</dbReference>
<keyword evidence="1" id="KW-1133">Transmembrane helix</keyword>
<feature type="transmembrane region" description="Helical" evidence="1">
    <location>
        <begin position="177"/>
        <end position="195"/>
    </location>
</feature>
<feature type="transmembrane region" description="Helical" evidence="1">
    <location>
        <begin position="207"/>
        <end position="227"/>
    </location>
</feature>
<evidence type="ECO:0000259" key="2">
    <source>
        <dbReference type="Pfam" id="PF01757"/>
    </source>
</evidence>
<feature type="transmembrane region" description="Helical" evidence="1">
    <location>
        <begin position="68"/>
        <end position="89"/>
    </location>
</feature>
<dbReference type="RefSeq" id="WP_011584288.1">
    <property type="nucleotide sequence ID" value="NC_008255.1"/>
</dbReference>
<keyword evidence="3" id="KW-0012">Acyltransferase</keyword>
<keyword evidence="3" id="KW-0808">Transferase</keyword>
<feature type="transmembrane region" description="Helical" evidence="1">
    <location>
        <begin position="239"/>
        <end position="259"/>
    </location>
</feature>
<proteinExistence type="predicted"/>
<feature type="transmembrane region" description="Helical" evidence="1">
    <location>
        <begin position="155"/>
        <end position="171"/>
    </location>
</feature>
<dbReference type="EMBL" id="CP000383">
    <property type="protein sequence ID" value="ABG58173.1"/>
    <property type="molecule type" value="Genomic_DNA"/>
</dbReference>
<feature type="domain" description="Acyltransferase 3" evidence="2">
    <location>
        <begin position="9"/>
        <end position="324"/>
    </location>
</feature>
<reference evidence="3 4" key="1">
    <citation type="journal article" date="2007" name="Appl. Environ. Microbiol.">
        <title>Genome sequence of the cellulolytic gliding bacterium Cytophaga hutchinsonii.</title>
        <authorList>
            <person name="Xie G."/>
            <person name="Bruce D.C."/>
            <person name="Challacombe J.F."/>
            <person name="Chertkov O."/>
            <person name="Detter J.C."/>
            <person name="Gilna P."/>
            <person name="Han C.S."/>
            <person name="Lucas S."/>
            <person name="Misra M."/>
            <person name="Myers G.L."/>
            <person name="Richardson P."/>
            <person name="Tapia R."/>
            <person name="Thayer N."/>
            <person name="Thompson L.S."/>
            <person name="Brettin T.S."/>
            <person name="Henrissat B."/>
            <person name="Wilson D.B."/>
            <person name="McBride M.J."/>
        </authorList>
    </citation>
    <scope>NUCLEOTIDE SEQUENCE [LARGE SCALE GENOMIC DNA]</scope>
    <source>
        <strain evidence="4">ATCC 33406 / DSM 1761 / CIP 103989 / NBRC 15051 / NCIMB 9469 / D465</strain>
    </source>
</reference>
<dbReference type="InterPro" id="IPR002656">
    <property type="entry name" value="Acyl_transf_3_dom"/>
</dbReference>
<sequence>MLDRIGPGYFRYFLCIVVVLFHSTNYIALGEWAVHVFFILSGYWVVKMYKEKYILFKYPVSSFLSSRLLRLLPVFYINVILMIAVICFVKQQSLHEYIRVLNPDVPFVLSHIFILGLCTTGMIIPPSWSLDIEMQFYIIVPALLFVLAKLQNRKIVFLSVFFILFSILYFLHQNLHFPPSIANYLCFFLVGVLLYQTDYHASKKVAALSICIAVFLVALTYIIPHLFENVVQSNKLKVGGILFRIIFDYLLALIIIPFISRNIRNRGGRWDRDLANLSYITYLFHRVTMYPWGYYYGNVSFAERLPSFVVYLIATFIGSLIIYYLVDIPFEKLRKKWVA</sequence>
<dbReference type="PANTHER" id="PTHR23028:SF53">
    <property type="entry name" value="ACYL_TRANSF_3 DOMAIN-CONTAINING PROTEIN"/>
    <property type="match status" value="1"/>
</dbReference>
<accession>A0A6N4SPD8</accession>
<name>A0A6N4SPD8_CYTH3</name>
<evidence type="ECO:0000313" key="4">
    <source>
        <dbReference type="Proteomes" id="UP000001822"/>
    </source>
</evidence>
<organism evidence="3 4">
    <name type="scientific">Cytophaga hutchinsonii (strain ATCC 33406 / DSM 1761 / CIP 103989 / NBRC 15051 / NCIMB 9469 / D465)</name>
    <dbReference type="NCBI Taxonomy" id="269798"/>
    <lineage>
        <taxon>Bacteria</taxon>
        <taxon>Pseudomonadati</taxon>
        <taxon>Bacteroidota</taxon>
        <taxon>Cytophagia</taxon>
        <taxon>Cytophagales</taxon>
        <taxon>Cytophagaceae</taxon>
        <taxon>Cytophaga</taxon>
    </lineage>
</organism>
<gene>
    <name evidence="3" type="ordered locus">CHU_0892</name>
</gene>
<feature type="transmembrane region" description="Helical" evidence="1">
    <location>
        <begin position="130"/>
        <end position="148"/>
    </location>
</feature>
<feature type="transmembrane region" description="Helical" evidence="1">
    <location>
        <begin position="101"/>
        <end position="124"/>
    </location>
</feature>
<dbReference type="AlphaFoldDB" id="A0A6N4SPD8"/>
<dbReference type="KEGG" id="chu:CHU_0892"/>
<keyword evidence="1" id="KW-0812">Transmembrane</keyword>
<feature type="transmembrane region" description="Helical" evidence="1">
    <location>
        <begin position="308"/>
        <end position="326"/>
    </location>
</feature>
<evidence type="ECO:0000256" key="1">
    <source>
        <dbReference type="SAM" id="Phobius"/>
    </source>
</evidence>
<dbReference type="InterPro" id="IPR050879">
    <property type="entry name" value="Acyltransferase_3"/>
</dbReference>
<evidence type="ECO:0000313" key="3">
    <source>
        <dbReference type="EMBL" id="ABG58173.1"/>
    </source>
</evidence>
<dbReference type="Proteomes" id="UP000001822">
    <property type="component" value="Chromosome"/>
</dbReference>
<feature type="transmembrane region" description="Helical" evidence="1">
    <location>
        <begin position="279"/>
        <end position="296"/>
    </location>
</feature>
<dbReference type="GO" id="GO:0000271">
    <property type="term" value="P:polysaccharide biosynthetic process"/>
    <property type="evidence" value="ECO:0007669"/>
    <property type="project" value="TreeGrafter"/>
</dbReference>
<protein>
    <submittedName>
        <fullName evidence="3">Acyltransferase family protein</fullName>
    </submittedName>
</protein>
<dbReference type="GO" id="GO:0016020">
    <property type="term" value="C:membrane"/>
    <property type="evidence" value="ECO:0007669"/>
    <property type="project" value="TreeGrafter"/>
</dbReference>
<keyword evidence="1" id="KW-0472">Membrane</keyword>
<dbReference type="Pfam" id="PF01757">
    <property type="entry name" value="Acyl_transf_3"/>
    <property type="match status" value="1"/>
</dbReference>
<keyword evidence="4" id="KW-1185">Reference proteome</keyword>
<dbReference type="GO" id="GO:0016747">
    <property type="term" value="F:acyltransferase activity, transferring groups other than amino-acyl groups"/>
    <property type="evidence" value="ECO:0007669"/>
    <property type="project" value="InterPro"/>
</dbReference>
<dbReference type="OrthoDB" id="290051at2"/>